<dbReference type="eggNOG" id="ENOG50330GK">
    <property type="taxonomic scope" value="Bacteria"/>
</dbReference>
<feature type="transmembrane region" description="Helical" evidence="1">
    <location>
        <begin position="168"/>
        <end position="189"/>
    </location>
</feature>
<keyword evidence="1" id="KW-0472">Membrane</keyword>
<dbReference type="HOGENOM" id="CLU_117540_0_0_11"/>
<feature type="transmembrane region" description="Helical" evidence="1">
    <location>
        <begin position="21"/>
        <end position="43"/>
    </location>
</feature>
<sequence length="201" mass="22647">MVELSRPQESMLQNPLSAPKNFFLLVLLLCTTGIYFIMLLITLPHLRDAAGGMYPLDMRPLGYDSTYISSLFDALGDDGRRYYLTKQLPLDMLYPGLFALTYTLSIATLQTALRWDSRPNRILRLAPVLTGVFDYLENFTALLLLALYPKIPGFIAQAGNAFTLLKSLCAGISLFLFCGMSLILILRYVQLQRRARPRPSV</sequence>
<dbReference type="STRING" id="1035195.HMPREF9997_02776"/>
<reference evidence="2 3" key="1">
    <citation type="submission" date="2012-05" db="EMBL/GenBank/DDBJ databases">
        <authorList>
            <person name="Weinstock G."/>
            <person name="Sodergren E."/>
            <person name="Lobos E.A."/>
            <person name="Fulton L."/>
            <person name="Fulton R."/>
            <person name="Courtney L."/>
            <person name="Fronick C."/>
            <person name="O'Laughlin M."/>
            <person name="Godfrey J."/>
            <person name="Wilson R.M."/>
            <person name="Miner T."/>
            <person name="Farmer C."/>
            <person name="Delehaunty K."/>
            <person name="Cordes M."/>
            <person name="Minx P."/>
            <person name="Tomlinson C."/>
            <person name="Chen J."/>
            <person name="Wollam A."/>
            <person name="Pepin K.H."/>
            <person name="Bhonagiri V."/>
            <person name="Zhang X."/>
            <person name="Suruliraj S."/>
            <person name="Warren W."/>
            <person name="Mitreva M."/>
            <person name="Mardis E.R."/>
            <person name="Wilson R.K."/>
        </authorList>
    </citation>
    <scope>NUCLEOTIDE SEQUENCE [LARGE SCALE GENOMIC DNA]</scope>
    <source>
        <strain evidence="2 3">F0235</strain>
    </source>
</reference>
<accession>L1M8S6</accession>
<protein>
    <submittedName>
        <fullName evidence="2">Uncharacterized protein</fullName>
    </submittedName>
</protein>
<gene>
    <name evidence="2" type="ORF">HMPREF9997_02776</name>
</gene>
<dbReference type="PATRIC" id="fig|1035195.3.peg.2489"/>
<keyword evidence="1" id="KW-1133">Transmembrane helix</keyword>
<keyword evidence="1" id="KW-0812">Transmembrane</keyword>
<comment type="caution">
    <text evidence="2">The sequence shown here is derived from an EMBL/GenBank/DDBJ whole genome shotgun (WGS) entry which is preliminary data.</text>
</comment>
<dbReference type="Proteomes" id="UP000010445">
    <property type="component" value="Unassembled WGS sequence"/>
</dbReference>
<dbReference type="AlphaFoldDB" id="L1M8S6"/>
<dbReference type="EMBL" id="AMEM01000044">
    <property type="protein sequence ID" value="EKX87450.1"/>
    <property type="molecule type" value="Genomic_DNA"/>
</dbReference>
<organism evidence="2 3">
    <name type="scientific">Corynebacterium durum F0235</name>
    <dbReference type="NCBI Taxonomy" id="1035195"/>
    <lineage>
        <taxon>Bacteria</taxon>
        <taxon>Bacillati</taxon>
        <taxon>Actinomycetota</taxon>
        <taxon>Actinomycetes</taxon>
        <taxon>Mycobacteriales</taxon>
        <taxon>Corynebacteriaceae</taxon>
        <taxon>Corynebacterium</taxon>
    </lineage>
</organism>
<evidence type="ECO:0000313" key="2">
    <source>
        <dbReference type="EMBL" id="EKX87450.1"/>
    </source>
</evidence>
<feature type="transmembrane region" description="Helical" evidence="1">
    <location>
        <begin position="125"/>
        <end position="148"/>
    </location>
</feature>
<keyword evidence="3" id="KW-1185">Reference proteome</keyword>
<evidence type="ECO:0000256" key="1">
    <source>
        <dbReference type="SAM" id="Phobius"/>
    </source>
</evidence>
<feature type="transmembrane region" description="Helical" evidence="1">
    <location>
        <begin position="92"/>
        <end position="113"/>
    </location>
</feature>
<name>L1M8S6_9CORY</name>
<proteinExistence type="predicted"/>
<evidence type="ECO:0000313" key="3">
    <source>
        <dbReference type="Proteomes" id="UP000010445"/>
    </source>
</evidence>